<organism evidence="2 3">
    <name type="scientific">Thalassiosira oceanica</name>
    <name type="common">Marine diatom</name>
    <dbReference type="NCBI Taxonomy" id="159749"/>
    <lineage>
        <taxon>Eukaryota</taxon>
        <taxon>Sar</taxon>
        <taxon>Stramenopiles</taxon>
        <taxon>Ochrophyta</taxon>
        <taxon>Bacillariophyta</taxon>
        <taxon>Coscinodiscophyceae</taxon>
        <taxon>Thalassiosirophycidae</taxon>
        <taxon>Thalassiosirales</taxon>
        <taxon>Thalassiosiraceae</taxon>
        <taxon>Thalassiosira</taxon>
    </lineage>
</organism>
<gene>
    <name evidence="2" type="ORF">THAOC_13562</name>
</gene>
<feature type="compositionally biased region" description="Basic and acidic residues" evidence="1">
    <location>
        <begin position="146"/>
        <end position="167"/>
    </location>
</feature>
<feature type="region of interest" description="Disordered" evidence="1">
    <location>
        <begin position="103"/>
        <end position="133"/>
    </location>
</feature>
<evidence type="ECO:0000256" key="1">
    <source>
        <dbReference type="SAM" id="MobiDB-lite"/>
    </source>
</evidence>
<dbReference type="EMBL" id="AGNL01015677">
    <property type="protein sequence ID" value="EJK65560.1"/>
    <property type="molecule type" value="Genomic_DNA"/>
</dbReference>
<accession>K0SJN8</accession>
<sequence>MKLRGRVCLKSLARHERPGGGVCFRTPLGLQQRDLSLCGCTGSDDGSLCSLDDLERLEEDEHRCSRSGGCDSDFSSSLESLDLELHPDESYSAYISGIRSVSRKEAKRKEKREARRIKRMESREQMEISAEQTSWSSNHAVCAKKEPGIDKRRDSAKFSPDVKESFIDNHNLGSTRRKKKPQKEGHPALETTTKGRMPALIRRRITLTTSFSRLGKTTTSSSTRGGLSSAPLRELPSQPLVLLLQAPDDLPAVPELVRHGAVLPLQSPYRLPALPALVRHGAPTERPADEAHPVGVPASLGPRRHHRVYRPEAGHVEGAPLRGWLAGVEPVRDVGQDPRDEAQGYPPLLAEV</sequence>
<feature type="compositionally biased region" description="Basic and acidic residues" evidence="1">
    <location>
        <begin position="332"/>
        <end position="342"/>
    </location>
</feature>
<evidence type="ECO:0000313" key="2">
    <source>
        <dbReference type="EMBL" id="EJK65560.1"/>
    </source>
</evidence>
<name>K0SJN8_THAOC</name>
<feature type="region of interest" description="Disordered" evidence="1">
    <location>
        <begin position="146"/>
        <end position="192"/>
    </location>
</feature>
<evidence type="ECO:0000313" key="3">
    <source>
        <dbReference type="Proteomes" id="UP000266841"/>
    </source>
</evidence>
<feature type="non-terminal residue" evidence="2">
    <location>
        <position position="352"/>
    </location>
</feature>
<protein>
    <submittedName>
        <fullName evidence="2">Uncharacterized protein</fullName>
    </submittedName>
</protein>
<keyword evidence="3" id="KW-1185">Reference proteome</keyword>
<feature type="compositionally biased region" description="Basic and acidic residues" evidence="1">
    <location>
        <begin position="103"/>
        <end position="126"/>
    </location>
</feature>
<feature type="region of interest" description="Disordered" evidence="1">
    <location>
        <begin position="332"/>
        <end position="352"/>
    </location>
</feature>
<dbReference type="Proteomes" id="UP000266841">
    <property type="component" value="Unassembled WGS sequence"/>
</dbReference>
<dbReference type="AlphaFoldDB" id="K0SJN8"/>
<reference evidence="2 3" key="1">
    <citation type="journal article" date="2012" name="Genome Biol.">
        <title>Genome and low-iron response of an oceanic diatom adapted to chronic iron limitation.</title>
        <authorList>
            <person name="Lommer M."/>
            <person name="Specht M."/>
            <person name="Roy A.S."/>
            <person name="Kraemer L."/>
            <person name="Andreson R."/>
            <person name="Gutowska M.A."/>
            <person name="Wolf J."/>
            <person name="Bergner S.V."/>
            <person name="Schilhabel M.B."/>
            <person name="Klostermeier U.C."/>
            <person name="Beiko R.G."/>
            <person name="Rosenstiel P."/>
            <person name="Hippler M."/>
            <person name="Laroche J."/>
        </authorList>
    </citation>
    <scope>NUCLEOTIDE SEQUENCE [LARGE SCALE GENOMIC DNA]</scope>
    <source>
        <strain evidence="2 3">CCMP1005</strain>
    </source>
</reference>
<comment type="caution">
    <text evidence="2">The sequence shown here is derived from an EMBL/GenBank/DDBJ whole genome shotgun (WGS) entry which is preliminary data.</text>
</comment>
<proteinExistence type="predicted"/>